<dbReference type="Pfam" id="PF16816">
    <property type="entry name" value="DotD"/>
    <property type="match status" value="1"/>
</dbReference>
<evidence type="ECO:0000313" key="1">
    <source>
        <dbReference type="EMBL" id="ODN42487.1"/>
    </source>
</evidence>
<dbReference type="RefSeq" id="WP_069312284.1">
    <property type="nucleotide sequence ID" value="NZ_MDTU01000001.1"/>
</dbReference>
<gene>
    <name evidence="1" type="ORF">BGC07_05545</name>
</gene>
<accession>A0ABX3A2N2</accession>
<organism evidence="1 2">
    <name type="scientific">Piscirickettsia litoralis</name>
    <dbReference type="NCBI Taxonomy" id="1891921"/>
    <lineage>
        <taxon>Bacteria</taxon>
        <taxon>Pseudomonadati</taxon>
        <taxon>Pseudomonadota</taxon>
        <taxon>Gammaproteobacteria</taxon>
        <taxon>Thiotrichales</taxon>
        <taxon>Piscirickettsiaceae</taxon>
        <taxon>Piscirickettsia</taxon>
    </lineage>
</organism>
<dbReference type="InterPro" id="IPR038140">
    <property type="entry name" value="DotD_sf"/>
</dbReference>
<dbReference type="PROSITE" id="PS51257">
    <property type="entry name" value="PROKAR_LIPOPROTEIN"/>
    <property type="match status" value="1"/>
</dbReference>
<comment type="caution">
    <text evidence="1">The sequence shown here is derived from an EMBL/GenBank/DDBJ whole genome shotgun (WGS) entry which is preliminary data.</text>
</comment>
<proteinExistence type="predicted"/>
<dbReference type="InterPro" id="IPR031817">
    <property type="entry name" value="DotD"/>
</dbReference>
<name>A0ABX3A2N2_9GAMM</name>
<dbReference type="Gene3D" id="3.55.50.60">
    <property type="entry name" value="DotD protein"/>
    <property type="match status" value="1"/>
</dbReference>
<dbReference type="Proteomes" id="UP000094329">
    <property type="component" value="Unassembled WGS sequence"/>
</dbReference>
<protein>
    <submittedName>
        <fullName evidence="1">Uncharacterized protein</fullName>
    </submittedName>
</protein>
<reference evidence="1 2" key="1">
    <citation type="submission" date="2016-08" db="EMBL/GenBank/DDBJ databases">
        <title>Draft genome sequence of Candidatus Piscirickettsia litoralis, from seawater.</title>
        <authorList>
            <person name="Wan X."/>
            <person name="Lee A.J."/>
            <person name="Hou S."/>
            <person name="Donachie S.P."/>
        </authorList>
    </citation>
    <scope>NUCLEOTIDE SEQUENCE [LARGE SCALE GENOMIC DNA]</scope>
    <source>
        <strain evidence="1 2">Y2</strain>
    </source>
</reference>
<sequence>MKTSLIIIGFSVVIILQGCSSQPTKVDQQLVIGTQLEKNKEIQQALAQAVSQTSSALSSLSQIRRAQYPKQQVMPFTNIHDRNLNKKISINWYGPINSVVKNIANVVGFKYQEFGKSPSLPILVNINYQFTAALTVLQNIELQANNKAAIQILPDQKIISLRYLTND</sequence>
<evidence type="ECO:0000313" key="2">
    <source>
        <dbReference type="Proteomes" id="UP000094329"/>
    </source>
</evidence>
<keyword evidence="2" id="KW-1185">Reference proteome</keyword>
<dbReference type="EMBL" id="MDTU01000001">
    <property type="protein sequence ID" value="ODN42487.1"/>
    <property type="molecule type" value="Genomic_DNA"/>
</dbReference>